<evidence type="ECO:0000313" key="2">
    <source>
        <dbReference type="EMBL" id="SMO90288.1"/>
    </source>
</evidence>
<evidence type="ECO:0000256" key="1">
    <source>
        <dbReference type="HAMAP-Rule" id="MF_02200"/>
    </source>
</evidence>
<dbReference type="GO" id="GO:0005048">
    <property type="term" value="F:signal sequence binding"/>
    <property type="evidence" value="ECO:0007669"/>
    <property type="project" value="UniProtKB-UniRule"/>
</dbReference>
<accession>A0A521F251</accession>
<dbReference type="Gene3D" id="3.30.70.920">
    <property type="match status" value="1"/>
</dbReference>
<dbReference type="GO" id="GO:0005737">
    <property type="term" value="C:cytoplasm"/>
    <property type="evidence" value="ECO:0007669"/>
    <property type="project" value="UniProtKB-SubCell"/>
</dbReference>
<name>A0A521F251_SACCC</name>
<comment type="subcellular location">
    <subcellularLocation>
        <location evidence="1">Cytoplasm</location>
    </subcellularLocation>
</comment>
<proteinExistence type="inferred from homology"/>
<dbReference type="InterPro" id="IPR005623">
    <property type="entry name" value="Chaperone_NapD_NO3_reduct"/>
</dbReference>
<keyword evidence="3" id="KW-1185">Reference proteome</keyword>
<protein>
    <recommendedName>
        <fullName evidence="1">Chaperone NapD</fullName>
    </recommendedName>
    <alternativeName>
        <fullName evidence="1">NapA signal peptide-binding chaperone NapD</fullName>
    </alternativeName>
</protein>
<comment type="function">
    <text evidence="1">Chaperone for NapA, the catalytic subunit of the periplasmic nitrate reductase. It binds directly and specifically to the twin-arginine signal peptide of NapA, preventing premature interaction with the Tat translocase and premature export.</text>
</comment>
<comment type="similarity">
    <text evidence="1">Belongs to the NapD family.</text>
</comment>
<keyword evidence="1" id="KW-0143">Chaperone</keyword>
<dbReference type="Pfam" id="PF03927">
    <property type="entry name" value="NapD"/>
    <property type="match status" value="1"/>
</dbReference>
<keyword evidence="1" id="KW-0963">Cytoplasm</keyword>
<dbReference type="GO" id="GO:0051224">
    <property type="term" value="P:negative regulation of protein transport"/>
    <property type="evidence" value="ECO:0007669"/>
    <property type="project" value="UniProtKB-UniRule"/>
</dbReference>
<dbReference type="HAMAP" id="MF_02200">
    <property type="entry name" value="NapD"/>
    <property type="match status" value="1"/>
</dbReference>
<organism evidence="2 3">
    <name type="scientific">Saccharicrinis carchari</name>
    <dbReference type="NCBI Taxonomy" id="1168039"/>
    <lineage>
        <taxon>Bacteria</taxon>
        <taxon>Pseudomonadati</taxon>
        <taxon>Bacteroidota</taxon>
        <taxon>Bacteroidia</taxon>
        <taxon>Marinilabiliales</taxon>
        <taxon>Marinilabiliaceae</taxon>
        <taxon>Saccharicrinis</taxon>
    </lineage>
</organism>
<dbReference type="RefSeq" id="WP_142534679.1">
    <property type="nucleotide sequence ID" value="NZ_FXTB01000013.1"/>
</dbReference>
<gene>
    <name evidence="1" type="primary">napD</name>
    <name evidence="2" type="ORF">SAMN06265379_11357</name>
</gene>
<dbReference type="AlphaFoldDB" id="A0A521F251"/>
<dbReference type="EMBL" id="FXTB01000013">
    <property type="protein sequence ID" value="SMO90288.1"/>
    <property type="molecule type" value="Genomic_DNA"/>
</dbReference>
<reference evidence="2 3" key="1">
    <citation type="submission" date="2017-05" db="EMBL/GenBank/DDBJ databases">
        <authorList>
            <person name="Varghese N."/>
            <person name="Submissions S."/>
        </authorList>
    </citation>
    <scope>NUCLEOTIDE SEQUENCE [LARGE SCALE GENOMIC DNA]</scope>
    <source>
        <strain evidence="2 3">DSM 27040</strain>
    </source>
</reference>
<comment type="subunit">
    <text evidence="1">Interacts with the cytoplasmic NapA precursor.</text>
</comment>
<evidence type="ECO:0000313" key="3">
    <source>
        <dbReference type="Proteomes" id="UP000319040"/>
    </source>
</evidence>
<sequence length="114" mass="12561">MNISGAIVKVKPGSDTAVLNALKGVEGCEIHLNQSSRIIVTLEAADVSGEIALVKTIEQIRDVVAVEMVYAYSEDELEQERDKLDLADDTPQWLNNESMDAREIKYGGDLKKKI</sequence>
<dbReference type="Proteomes" id="UP000319040">
    <property type="component" value="Unassembled WGS sequence"/>
</dbReference>
<dbReference type="OrthoDB" id="1120071at2"/>